<keyword evidence="1" id="KW-0732">Signal</keyword>
<accession>A0A6L5QM30</accession>
<proteinExistence type="predicted"/>
<organism evidence="3 4">
    <name type="scientific">Duganella alba</name>
    <dbReference type="NCBI Taxonomy" id="2666081"/>
    <lineage>
        <taxon>Bacteria</taxon>
        <taxon>Pseudomonadati</taxon>
        <taxon>Pseudomonadota</taxon>
        <taxon>Betaproteobacteria</taxon>
        <taxon>Burkholderiales</taxon>
        <taxon>Oxalobacteraceae</taxon>
        <taxon>Telluria group</taxon>
        <taxon>Duganella</taxon>
    </lineage>
</organism>
<dbReference type="EMBL" id="WKJM01000024">
    <property type="protein sequence ID" value="MRX10779.1"/>
    <property type="molecule type" value="Genomic_DNA"/>
</dbReference>
<evidence type="ECO:0000313" key="3">
    <source>
        <dbReference type="EMBL" id="MRX10779.1"/>
    </source>
</evidence>
<gene>
    <name evidence="3" type="ORF">GJ697_23395</name>
</gene>
<dbReference type="Gene3D" id="3.40.33.10">
    <property type="entry name" value="CAP"/>
    <property type="match status" value="1"/>
</dbReference>
<dbReference type="InterPro" id="IPR014044">
    <property type="entry name" value="CAP_dom"/>
</dbReference>
<dbReference type="RefSeq" id="WP_154368527.1">
    <property type="nucleotide sequence ID" value="NZ_WKJM01000024.1"/>
</dbReference>
<comment type="caution">
    <text evidence="3">The sequence shown here is derived from an EMBL/GenBank/DDBJ whole genome shotgun (WGS) entry which is preliminary data.</text>
</comment>
<dbReference type="Proteomes" id="UP000481037">
    <property type="component" value="Unassembled WGS sequence"/>
</dbReference>
<feature type="chain" id="PRO_5026998482" evidence="1">
    <location>
        <begin position="25"/>
        <end position="286"/>
    </location>
</feature>
<evidence type="ECO:0000313" key="4">
    <source>
        <dbReference type="Proteomes" id="UP000481037"/>
    </source>
</evidence>
<dbReference type="InterPro" id="IPR035940">
    <property type="entry name" value="CAP_sf"/>
</dbReference>
<sequence length="286" mass="29650">MSKLPLLIVCLLGAAAAASPQSDADQLTAMINAYRAAPGLCHGGTPPPASPLTPQPVLAAARLGTGAIVSATLARAGFASSKADAISVGGAGSPQDAMAAIRQPYCGALLDASYTDIGVSRTGNDWTVVLASAAPALPSATYPDWRDAGMMILESVNAARASARTCGNQSFPPAPPVSWNPQLGAAALSHSGDMARQRYFNHIGKDGGNVGDRSRRSGYNWTRIGENIAFGSYTPNETMAGWLASPGHCANIMDPNFTEMGAAYAVTPEQQDGVVYWTQVFGKPRR</sequence>
<dbReference type="SUPFAM" id="SSF55797">
    <property type="entry name" value="PR-1-like"/>
    <property type="match status" value="1"/>
</dbReference>
<dbReference type="PANTHER" id="PTHR31157">
    <property type="entry name" value="SCP DOMAIN-CONTAINING PROTEIN"/>
    <property type="match status" value="1"/>
</dbReference>
<protein>
    <submittedName>
        <fullName evidence="3">CAP domain-containing protein</fullName>
    </submittedName>
</protein>
<keyword evidence="4" id="KW-1185">Reference proteome</keyword>
<dbReference type="CDD" id="cd05379">
    <property type="entry name" value="CAP_bacterial"/>
    <property type="match status" value="1"/>
</dbReference>
<dbReference type="PANTHER" id="PTHR31157:SF1">
    <property type="entry name" value="SCP DOMAIN-CONTAINING PROTEIN"/>
    <property type="match status" value="1"/>
</dbReference>
<evidence type="ECO:0000256" key="1">
    <source>
        <dbReference type="SAM" id="SignalP"/>
    </source>
</evidence>
<reference evidence="3 4" key="1">
    <citation type="submission" date="2019-11" db="EMBL/GenBank/DDBJ databases">
        <title>Novel species isolated from a subtropical stream in China.</title>
        <authorList>
            <person name="Lu H."/>
        </authorList>
    </citation>
    <scope>NUCLEOTIDE SEQUENCE [LARGE SCALE GENOMIC DNA]</scope>
    <source>
        <strain evidence="3 4">FT25W</strain>
    </source>
</reference>
<evidence type="ECO:0000259" key="2">
    <source>
        <dbReference type="Pfam" id="PF00188"/>
    </source>
</evidence>
<feature type="domain" description="SCP" evidence="2">
    <location>
        <begin position="157"/>
        <end position="281"/>
    </location>
</feature>
<dbReference type="Pfam" id="PF00188">
    <property type="entry name" value="CAP"/>
    <property type="match status" value="1"/>
</dbReference>
<feature type="signal peptide" evidence="1">
    <location>
        <begin position="1"/>
        <end position="24"/>
    </location>
</feature>
<dbReference type="AlphaFoldDB" id="A0A6L5QM30"/>
<name>A0A6L5QM30_9BURK</name>